<evidence type="ECO:0000256" key="1">
    <source>
        <dbReference type="SAM" id="Phobius"/>
    </source>
</evidence>
<feature type="transmembrane region" description="Helical" evidence="1">
    <location>
        <begin position="31"/>
        <end position="51"/>
    </location>
</feature>
<keyword evidence="1" id="KW-0472">Membrane</keyword>
<keyword evidence="3" id="KW-1185">Reference proteome</keyword>
<name>A0A285CWK4_9RHOB</name>
<reference evidence="3" key="1">
    <citation type="submission" date="2017-08" db="EMBL/GenBank/DDBJ databases">
        <authorList>
            <person name="Varghese N."/>
            <person name="Submissions S."/>
        </authorList>
    </citation>
    <scope>NUCLEOTIDE SEQUENCE [LARGE SCALE GENOMIC DNA]</scope>
    <source>
        <strain evidence="3">JA234</strain>
    </source>
</reference>
<dbReference type="InterPro" id="IPR020169">
    <property type="entry name" value="Intrinsic_membrane_PufX"/>
</dbReference>
<dbReference type="OrthoDB" id="7689915at2"/>
<dbReference type="AlphaFoldDB" id="A0A285CWK4"/>
<proteinExistence type="predicted"/>
<keyword evidence="1" id="KW-0812">Transmembrane</keyword>
<dbReference type="Pfam" id="PF11511">
    <property type="entry name" value="RhodobacterPufX"/>
    <property type="match status" value="1"/>
</dbReference>
<evidence type="ECO:0000313" key="2">
    <source>
        <dbReference type="EMBL" id="SNX71937.1"/>
    </source>
</evidence>
<keyword evidence="1" id="KW-1133">Transmembrane helix</keyword>
<dbReference type="Gene3D" id="1.20.5.920">
    <property type="entry name" value="rhodobacter sphaeroides pufx membrane protein"/>
    <property type="match status" value="1"/>
</dbReference>
<dbReference type="Proteomes" id="UP000219467">
    <property type="component" value="Unassembled WGS sequence"/>
</dbReference>
<evidence type="ECO:0000313" key="3">
    <source>
        <dbReference type="Proteomes" id="UP000219467"/>
    </source>
</evidence>
<gene>
    <name evidence="2" type="ORF">SAMN05878503_11141</name>
</gene>
<organism evidence="2 3">
    <name type="scientific">Cereibacter ovatus</name>
    <dbReference type="NCBI Taxonomy" id="439529"/>
    <lineage>
        <taxon>Bacteria</taxon>
        <taxon>Pseudomonadati</taxon>
        <taxon>Pseudomonadota</taxon>
        <taxon>Alphaproteobacteria</taxon>
        <taxon>Rhodobacterales</taxon>
        <taxon>Paracoccaceae</taxon>
        <taxon>Cereibacter</taxon>
    </lineage>
</organism>
<dbReference type="RefSeq" id="WP_097030925.1">
    <property type="nucleotide sequence ID" value="NZ_OAOQ01000011.1"/>
</dbReference>
<protein>
    <submittedName>
        <fullName evidence="2">Photosynthetic reaction center PufX protein</fullName>
    </submittedName>
</protein>
<dbReference type="EMBL" id="OAOQ01000011">
    <property type="protein sequence ID" value="SNX71937.1"/>
    <property type="molecule type" value="Genomic_DNA"/>
</dbReference>
<sequence length="82" mass="8965">MADKTIFNDHLNTNPKTSLRLWVAFQMMKGAGWAGGIFFAILIGIGIFRVIGRMLPIEENPAPAPNITGALETGLDLIQRLV</sequence>
<accession>A0A285CWK4</accession>